<organism evidence="2 3">
    <name type="scientific">Vibrio ulleungensis</name>
    <dbReference type="NCBI Taxonomy" id="2807619"/>
    <lineage>
        <taxon>Bacteria</taxon>
        <taxon>Pseudomonadati</taxon>
        <taxon>Pseudomonadota</taxon>
        <taxon>Gammaproteobacteria</taxon>
        <taxon>Vibrionales</taxon>
        <taxon>Vibrionaceae</taxon>
        <taxon>Vibrio</taxon>
    </lineage>
</organism>
<dbReference type="Pfam" id="PF13679">
    <property type="entry name" value="Methyltransf_32"/>
    <property type="match status" value="1"/>
</dbReference>
<evidence type="ECO:0000259" key="1">
    <source>
        <dbReference type="Pfam" id="PF13679"/>
    </source>
</evidence>
<gene>
    <name evidence="2" type="ORF">JQC93_07270</name>
</gene>
<name>A0ABS2HF53_9VIBR</name>
<comment type="caution">
    <text evidence="2">The sequence shown here is derived from an EMBL/GenBank/DDBJ whole genome shotgun (WGS) entry which is preliminary data.</text>
</comment>
<feature type="domain" description="Methyltransferase" evidence="1">
    <location>
        <begin position="109"/>
        <end position="230"/>
    </location>
</feature>
<dbReference type="InterPro" id="IPR029063">
    <property type="entry name" value="SAM-dependent_MTases_sf"/>
</dbReference>
<accession>A0ABS2HF53</accession>
<reference evidence="2 3" key="1">
    <citation type="submission" date="2021-02" db="EMBL/GenBank/DDBJ databases">
        <authorList>
            <person name="Park J.-S."/>
        </authorList>
    </citation>
    <scope>NUCLEOTIDE SEQUENCE [LARGE SCALE GENOMIC DNA]</scope>
    <source>
        <strain evidence="2 3">188UL20-2</strain>
    </source>
</reference>
<dbReference type="EMBL" id="JAFEUM010000002">
    <property type="protein sequence ID" value="MBM7036210.1"/>
    <property type="molecule type" value="Genomic_DNA"/>
</dbReference>
<keyword evidence="3" id="KW-1185">Reference proteome</keyword>
<dbReference type="SUPFAM" id="SSF53335">
    <property type="entry name" value="S-adenosyl-L-methionine-dependent methyltransferases"/>
    <property type="match status" value="1"/>
</dbReference>
<sequence>MKRFAPLSLWLQHYQLLWRTSPFVESAHSLPGWATQFSALWAELQKLDTLQISEFKRNDEALLDYLGSIDPSLENYHQWVDVQLLDTDRVRPIDETVCVGMPGNKRIQIERLIAQLPPARQQESWVEWCAGKGYLGRGIASLTGQRVTSLEWQPSLVKAGQSYSDSHSLDMQFYQQDVFDSDSTALHVHGHNHCVALHACGDLHVELIRLASQRLPKSVSIAPCCYHLIRGDHYVPMSSVGKDLDLTLDKSALRVPLQQTVTGGARVSRHRQQEMSFRLGFDELLRAELSFNEQTTVPSIKKSLLDEGFQYFCKWAADKKSVELPRDVDFEHYLEKGTLRFWHMERLSLAQQLFQRPLEMWLALDKCLYLEEIGYEVKLTEFCSREVTPRNLLIQAEYPQ</sequence>
<dbReference type="GO" id="GO:0032259">
    <property type="term" value="P:methylation"/>
    <property type="evidence" value="ECO:0007669"/>
    <property type="project" value="UniProtKB-KW"/>
</dbReference>
<dbReference type="InterPro" id="IPR025714">
    <property type="entry name" value="Methyltranfer_dom"/>
</dbReference>
<keyword evidence="2" id="KW-0808">Transferase</keyword>
<protein>
    <submittedName>
        <fullName evidence="2">Methyltransferase</fullName>
    </submittedName>
</protein>
<dbReference type="PANTHER" id="PTHR13369:SF0">
    <property type="entry name" value="GLUTATHIONE S-TRANSFERASE C-TERMINAL DOMAIN-CONTAINING PROTEIN"/>
    <property type="match status" value="1"/>
</dbReference>
<dbReference type="GO" id="GO:0008168">
    <property type="term" value="F:methyltransferase activity"/>
    <property type="evidence" value="ECO:0007669"/>
    <property type="project" value="UniProtKB-KW"/>
</dbReference>
<dbReference type="PANTHER" id="PTHR13369">
    <property type="match status" value="1"/>
</dbReference>
<evidence type="ECO:0000313" key="2">
    <source>
        <dbReference type="EMBL" id="MBM7036210.1"/>
    </source>
</evidence>
<dbReference type="Proteomes" id="UP000809621">
    <property type="component" value="Unassembled WGS sequence"/>
</dbReference>
<dbReference type="RefSeq" id="WP_205157796.1">
    <property type="nucleotide sequence ID" value="NZ_JAFEUM010000002.1"/>
</dbReference>
<evidence type="ECO:0000313" key="3">
    <source>
        <dbReference type="Proteomes" id="UP000809621"/>
    </source>
</evidence>
<proteinExistence type="predicted"/>
<keyword evidence="2" id="KW-0489">Methyltransferase</keyword>